<dbReference type="Proteomes" id="UP000663874">
    <property type="component" value="Unassembled WGS sequence"/>
</dbReference>
<name>A0A820PBL7_9BILA</name>
<protein>
    <submittedName>
        <fullName evidence="1">Uncharacterized protein</fullName>
    </submittedName>
</protein>
<organism evidence="1 2">
    <name type="scientific">Rotaria sordida</name>
    <dbReference type="NCBI Taxonomy" id="392033"/>
    <lineage>
        <taxon>Eukaryota</taxon>
        <taxon>Metazoa</taxon>
        <taxon>Spiralia</taxon>
        <taxon>Gnathifera</taxon>
        <taxon>Rotifera</taxon>
        <taxon>Eurotatoria</taxon>
        <taxon>Bdelloidea</taxon>
        <taxon>Philodinida</taxon>
        <taxon>Philodinidae</taxon>
        <taxon>Rotaria</taxon>
    </lineage>
</organism>
<reference evidence="1" key="1">
    <citation type="submission" date="2021-02" db="EMBL/GenBank/DDBJ databases">
        <authorList>
            <person name="Nowell W R."/>
        </authorList>
    </citation>
    <scope>NUCLEOTIDE SEQUENCE</scope>
</reference>
<feature type="non-terminal residue" evidence="1">
    <location>
        <position position="44"/>
    </location>
</feature>
<dbReference type="AlphaFoldDB" id="A0A820PBL7"/>
<dbReference type="EMBL" id="CAJOBE010066243">
    <property type="protein sequence ID" value="CAF4402154.1"/>
    <property type="molecule type" value="Genomic_DNA"/>
</dbReference>
<proteinExistence type="predicted"/>
<sequence length="44" mass="5257">MTNVLHIDLPWLILRSKLVQEDTQGILYNTMFDGYILNNTRFQM</sequence>
<comment type="caution">
    <text evidence="1">The sequence shown here is derived from an EMBL/GenBank/DDBJ whole genome shotgun (WGS) entry which is preliminary data.</text>
</comment>
<evidence type="ECO:0000313" key="1">
    <source>
        <dbReference type="EMBL" id="CAF4402154.1"/>
    </source>
</evidence>
<accession>A0A820PBL7</accession>
<evidence type="ECO:0000313" key="2">
    <source>
        <dbReference type="Proteomes" id="UP000663874"/>
    </source>
</evidence>
<gene>
    <name evidence="1" type="ORF">FNK824_LOCUS43992</name>
</gene>